<reference evidence="2 3" key="1">
    <citation type="submission" date="2020-05" db="EMBL/GenBank/DDBJ databases">
        <title>Identification and distribution of gene clusters putatively required for synthesis of sphingolipid metabolism inhibitors in phylogenetically diverse species of the filamentous fungus Fusarium.</title>
        <authorList>
            <person name="Kim H.-S."/>
            <person name="Busman M."/>
            <person name="Brown D.W."/>
            <person name="Divon H."/>
            <person name="Uhlig S."/>
            <person name="Proctor R.H."/>
        </authorList>
    </citation>
    <scope>NUCLEOTIDE SEQUENCE [LARGE SCALE GENOMIC DNA]</scope>
    <source>
        <strain evidence="2 3">NRRL 66243</strain>
    </source>
</reference>
<sequence>MPQYGCWKYQHFNGRPNGSKQISAISTTRNSKDLSLLTIFGANCYSSQRAEILAAVPGPCKFPQAKRAGKIVGRSHAATKVSVSHFNRTCNSYQQTKFNGKLLSELAAETSRRQIDFYQDRVAMKQCLHVSCVPAPPPSQSSPYFQGEMGQVHRNIPFDLRGSDLNLPPVENFNLRFFDNLVDVIRASHSAGTSSEYDVRFLDFGSFTPSSILVLGIREASVNIQKFVKDFTVIFLQTPFADSLPPLGDYAEVMKVDHLGPHKRPYRTRSYWSPYSQSSGDEDALESQPVTPTSVKNHINMAAPGYAQFIKKTMDADPDIVTKAVARQFAELIEAPLGELAKTPLTNNSTQKASHSEASPSTRRETDRKYDFERITSKAIPSSIYLNMTRLMGQDLQHACNAAIKEVEDKVERDSSAVFC</sequence>
<accession>A0A8H5RCB1</accession>
<dbReference type="Proteomes" id="UP000530670">
    <property type="component" value="Unassembled WGS sequence"/>
</dbReference>
<evidence type="ECO:0000313" key="3">
    <source>
        <dbReference type="Proteomes" id="UP000530670"/>
    </source>
</evidence>
<dbReference type="AlphaFoldDB" id="A0A8H5RCB1"/>
<dbReference type="EMBL" id="JAAQRI010000174">
    <property type="protein sequence ID" value="KAF5630428.1"/>
    <property type="molecule type" value="Genomic_DNA"/>
</dbReference>
<feature type="region of interest" description="Disordered" evidence="1">
    <location>
        <begin position="342"/>
        <end position="370"/>
    </location>
</feature>
<keyword evidence="3" id="KW-1185">Reference proteome</keyword>
<evidence type="ECO:0000256" key="1">
    <source>
        <dbReference type="SAM" id="MobiDB-lite"/>
    </source>
</evidence>
<protein>
    <submittedName>
        <fullName evidence="2">Kinase</fullName>
    </submittedName>
</protein>
<proteinExistence type="predicted"/>
<keyword evidence="2" id="KW-0808">Transferase</keyword>
<comment type="caution">
    <text evidence="2">The sequence shown here is derived from an EMBL/GenBank/DDBJ whole genome shotgun (WGS) entry which is preliminary data.</text>
</comment>
<gene>
    <name evidence="2" type="ORF">FTJAE_8190</name>
</gene>
<organism evidence="2 3">
    <name type="scientific">Fusarium tjaetaba</name>
    <dbReference type="NCBI Taxonomy" id="1567544"/>
    <lineage>
        <taxon>Eukaryota</taxon>
        <taxon>Fungi</taxon>
        <taxon>Dikarya</taxon>
        <taxon>Ascomycota</taxon>
        <taxon>Pezizomycotina</taxon>
        <taxon>Sordariomycetes</taxon>
        <taxon>Hypocreomycetidae</taxon>
        <taxon>Hypocreales</taxon>
        <taxon>Nectriaceae</taxon>
        <taxon>Fusarium</taxon>
        <taxon>Fusarium fujikuroi species complex</taxon>
    </lineage>
</organism>
<keyword evidence="2" id="KW-0418">Kinase</keyword>
<evidence type="ECO:0000313" key="2">
    <source>
        <dbReference type="EMBL" id="KAF5630428.1"/>
    </source>
</evidence>
<name>A0A8H5RCB1_9HYPO</name>
<dbReference type="OrthoDB" id="10462192at2759"/>
<dbReference type="GeneID" id="59307250"/>
<dbReference type="GO" id="GO:0016301">
    <property type="term" value="F:kinase activity"/>
    <property type="evidence" value="ECO:0007669"/>
    <property type="project" value="UniProtKB-KW"/>
</dbReference>
<feature type="compositionally biased region" description="Polar residues" evidence="1">
    <location>
        <begin position="344"/>
        <end position="361"/>
    </location>
</feature>
<dbReference type="RefSeq" id="XP_037204706.1">
    <property type="nucleotide sequence ID" value="XM_037354980.1"/>
</dbReference>